<dbReference type="EMBL" id="CAEMXZ010000140">
    <property type="protein sequence ID" value="CAB4324390.1"/>
    <property type="molecule type" value="Genomic_DNA"/>
</dbReference>
<gene>
    <name evidence="2" type="ORF">UFOPK1392_02159</name>
</gene>
<protein>
    <submittedName>
        <fullName evidence="2">Unannotated protein</fullName>
    </submittedName>
</protein>
<evidence type="ECO:0000313" key="2">
    <source>
        <dbReference type="EMBL" id="CAB4324390.1"/>
    </source>
</evidence>
<reference evidence="2" key="1">
    <citation type="submission" date="2020-05" db="EMBL/GenBank/DDBJ databases">
        <authorList>
            <person name="Chiriac C."/>
            <person name="Salcher M."/>
            <person name="Ghai R."/>
            <person name="Kavagutti S V."/>
        </authorList>
    </citation>
    <scope>NUCLEOTIDE SEQUENCE</scope>
</reference>
<sequence>MTVHPVLPALPVLYSVRGWSEEVNPAYITFVDEMRATGVEVVDIFADHEGCSTFGEWAQRATDKILQRHSQGQPLHLLGYCAGGTLLTESVRQLEARNVQPAYLGFIDVRGSNPKERLARGLDSQFQVRWMQRVRFQLERLTPPDRESLASVLRSVLRRSVRSTLELRTRGWRSSKRFLPVIHSQARLAATWEFNSITTPAYAYNCQIAIDKYWPGNPSLGRAAVLRGGFIIRFIEGTHETCIAPEYAADLIARIAADRDAVARSAAS</sequence>
<organism evidence="2">
    <name type="scientific">freshwater metagenome</name>
    <dbReference type="NCBI Taxonomy" id="449393"/>
    <lineage>
        <taxon>unclassified sequences</taxon>
        <taxon>metagenomes</taxon>
        <taxon>ecological metagenomes</taxon>
    </lineage>
</organism>
<name>A0A6J5YE17_9ZZZZ</name>
<proteinExistence type="predicted"/>
<accession>A0A6J5YE17</accession>
<dbReference type="InterPro" id="IPR001031">
    <property type="entry name" value="Thioesterase"/>
</dbReference>
<feature type="domain" description="Thioesterase" evidence="1">
    <location>
        <begin position="48"/>
        <end position="247"/>
    </location>
</feature>
<dbReference type="Pfam" id="PF00975">
    <property type="entry name" value="Thioesterase"/>
    <property type="match status" value="1"/>
</dbReference>
<dbReference type="AlphaFoldDB" id="A0A6J5YE17"/>
<dbReference type="SUPFAM" id="SSF53474">
    <property type="entry name" value="alpha/beta-Hydrolases"/>
    <property type="match status" value="1"/>
</dbReference>
<evidence type="ECO:0000259" key="1">
    <source>
        <dbReference type="Pfam" id="PF00975"/>
    </source>
</evidence>
<dbReference type="Gene3D" id="3.40.50.1820">
    <property type="entry name" value="alpha/beta hydrolase"/>
    <property type="match status" value="1"/>
</dbReference>
<dbReference type="InterPro" id="IPR029058">
    <property type="entry name" value="AB_hydrolase_fold"/>
</dbReference>